<dbReference type="Proteomes" id="UP000827976">
    <property type="component" value="Chromosome 9"/>
</dbReference>
<accession>A0ACB7VG32</accession>
<evidence type="ECO:0000313" key="1">
    <source>
        <dbReference type="EMBL" id="KAH7672862.1"/>
    </source>
</evidence>
<proteinExistence type="predicted"/>
<protein>
    <submittedName>
        <fullName evidence="1">Uncharacterized protein</fullName>
    </submittedName>
</protein>
<keyword evidence="2" id="KW-1185">Reference proteome</keyword>
<comment type="caution">
    <text evidence="1">The sequence shown here is derived from an EMBL/GenBank/DDBJ whole genome shotgun (WGS) entry which is preliminary data.</text>
</comment>
<sequence>MVRQRNGLSDGDEGSDRVDQASGGDSSEESREMDGSSGRGLPASLTRRLRDALQNEGDSDLLLDRGDLENGVLQWLRALDSQVLGACRADERLNPMLKLNVSSGVAEYQLMAHLSQHFEASEIGMLARCLCVPLVSIRVGKIKKQGSHLCPTSIRGHLNLTLLPSSNMCISFFGDDGCISKLAVVSSIAENPAVAIEEISADRSGRSFLINLPGSGSLYFWCSEKSKPEGMRLLTKMKDLLLRRPSLAHLSGVSESRLASFATHLQAYFHGSTGIAEAANSAASSTSSIMSTSSAHESVCDPQALAPVPKSSCFRLGVSHTTKAHSLHQGSLSPKSSTFKDAPPRSSSLIRSSVRDKIRRRGGGNSSFLPGNGRPVASDITSNMTDALPANDHFVDQKLTELCDSVKCCISSIPCPSLPLASLSPLSVQLPFPRDVFPGAQLSPYYCWCPPCVTPVRSTLVTSCLSSTLESKPLPPFPSVLVAVEAPALVSSRPPTGVTERPSMGPPNLLNESLFPLPFTAPVLVTTPLSPQIPTFTPLISDPIVHIPIIDVCSSGQGYLVSAGPAISSAIPPLLPNVVNPIILNSESALEKSARETLRMLMASTPITSGPHLMNVLPAVFGKENEKLTFIHVNNQAELPGDHGLIIKNIPSFKSVPAGERLSEHGSSDADERPDSDDTRYPKVFSCAMDDRS</sequence>
<dbReference type="EMBL" id="CM037019">
    <property type="protein sequence ID" value="KAH7672862.1"/>
    <property type="molecule type" value="Genomic_DNA"/>
</dbReference>
<evidence type="ECO:0000313" key="2">
    <source>
        <dbReference type="Proteomes" id="UP000827976"/>
    </source>
</evidence>
<organism evidence="1 2">
    <name type="scientific">Dioscorea alata</name>
    <name type="common">Purple yam</name>
    <dbReference type="NCBI Taxonomy" id="55571"/>
    <lineage>
        <taxon>Eukaryota</taxon>
        <taxon>Viridiplantae</taxon>
        <taxon>Streptophyta</taxon>
        <taxon>Embryophyta</taxon>
        <taxon>Tracheophyta</taxon>
        <taxon>Spermatophyta</taxon>
        <taxon>Magnoliopsida</taxon>
        <taxon>Liliopsida</taxon>
        <taxon>Dioscoreales</taxon>
        <taxon>Dioscoreaceae</taxon>
        <taxon>Dioscorea</taxon>
    </lineage>
</organism>
<name>A0ACB7VG32_DIOAL</name>
<gene>
    <name evidence="1" type="ORF">IHE45_09G085100</name>
</gene>
<reference evidence="2" key="1">
    <citation type="journal article" date="2022" name="Nat. Commun.">
        <title>Chromosome evolution and the genetic basis of agronomically important traits in greater yam.</title>
        <authorList>
            <person name="Bredeson J.V."/>
            <person name="Lyons J.B."/>
            <person name="Oniyinde I.O."/>
            <person name="Okereke N.R."/>
            <person name="Kolade O."/>
            <person name="Nnabue I."/>
            <person name="Nwadili C.O."/>
            <person name="Hribova E."/>
            <person name="Parker M."/>
            <person name="Nwogha J."/>
            <person name="Shu S."/>
            <person name="Carlson J."/>
            <person name="Kariba R."/>
            <person name="Muthemba S."/>
            <person name="Knop K."/>
            <person name="Barton G.J."/>
            <person name="Sherwood A.V."/>
            <person name="Lopez-Montes A."/>
            <person name="Asiedu R."/>
            <person name="Jamnadass R."/>
            <person name="Muchugi A."/>
            <person name="Goodstein D."/>
            <person name="Egesi C.N."/>
            <person name="Featherston J."/>
            <person name="Asfaw A."/>
            <person name="Simpson G.G."/>
            <person name="Dolezel J."/>
            <person name="Hendre P.S."/>
            <person name="Van Deynze A."/>
            <person name="Kumar P.L."/>
            <person name="Obidiegwu J.E."/>
            <person name="Bhattacharjee R."/>
            <person name="Rokhsar D.S."/>
        </authorList>
    </citation>
    <scope>NUCLEOTIDE SEQUENCE [LARGE SCALE GENOMIC DNA]</scope>
    <source>
        <strain evidence="2">cv. TDa95/00328</strain>
    </source>
</reference>